<dbReference type="GO" id="GO:0005524">
    <property type="term" value="F:ATP binding"/>
    <property type="evidence" value="ECO:0007669"/>
    <property type="project" value="UniProtKB-KW"/>
</dbReference>
<proteinExistence type="predicted"/>
<protein>
    <recommendedName>
        <fullName evidence="2">non-specific serine/threonine protein kinase</fullName>
        <ecNumber evidence="2">2.7.11.1</ecNumber>
    </recommendedName>
</protein>
<sequence>MDTGCLLSVEPQELQFPFTMQAQREAPPNMQCKDKFLVQSVVASRTAAAKDVNAEMFNKEAGHLVEECKLKVVYVASPRPPSPVREGSEEDPEHFGRISSKSDVYSFDVVLLELITGRKPNIKALTSLVGSKNNIHRDIKSENILLDHNFEPKATSLLKQALDTGNYKPLVDSKLQDYNKDEMTRMIYCAIACVYKPESSRPKMSQIFEVLQGNMAVERIWVSEDVKFIYDGAPYYSDSNSTVLPDTMQPRLKESE</sequence>
<evidence type="ECO:0000256" key="6">
    <source>
        <dbReference type="ARBA" id="ARBA00022692"/>
    </source>
</evidence>
<comment type="caution">
    <text evidence="14">The sequence shown here is derived from an EMBL/GenBank/DDBJ whole genome shotgun (WGS) entry which is preliminary data.</text>
</comment>
<evidence type="ECO:0000256" key="8">
    <source>
        <dbReference type="ARBA" id="ARBA00022777"/>
    </source>
</evidence>
<dbReference type="SUPFAM" id="SSF56112">
    <property type="entry name" value="Protein kinase-like (PK-like)"/>
    <property type="match status" value="2"/>
</dbReference>
<gene>
    <name evidence="14" type="ORF">GH714_021287</name>
</gene>
<evidence type="ECO:0000313" key="15">
    <source>
        <dbReference type="Proteomes" id="UP000467840"/>
    </source>
</evidence>
<dbReference type="InterPro" id="IPR011009">
    <property type="entry name" value="Kinase-like_dom_sf"/>
</dbReference>
<dbReference type="Gene3D" id="2.60.40.10">
    <property type="entry name" value="Immunoglobulins"/>
    <property type="match status" value="1"/>
</dbReference>
<keyword evidence="11" id="KW-0472">Membrane</keyword>
<evidence type="ECO:0000256" key="1">
    <source>
        <dbReference type="ARBA" id="ARBA00004162"/>
    </source>
</evidence>
<dbReference type="PANTHER" id="PTHR47982:SF40">
    <property type="entry name" value="NON-SPECIFIC SERINE_THREONINE PROTEIN KINASE"/>
    <property type="match status" value="1"/>
</dbReference>
<evidence type="ECO:0000256" key="13">
    <source>
        <dbReference type="ARBA" id="ARBA00048679"/>
    </source>
</evidence>
<reference evidence="14 15" key="1">
    <citation type="journal article" date="2020" name="Mol. Plant">
        <title>The Chromosome-Based Rubber Tree Genome Provides New Insights into Spurge Genome Evolution and Rubber Biosynthesis.</title>
        <authorList>
            <person name="Liu J."/>
            <person name="Shi C."/>
            <person name="Shi C.C."/>
            <person name="Li W."/>
            <person name="Zhang Q.J."/>
            <person name="Zhang Y."/>
            <person name="Li K."/>
            <person name="Lu H.F."/>
            <person name="Shi C."/>
            <person name="Zhu S.T."/>
            <person name="Xiao Z.Y."/>
            <person name="Nan H."/>
            <person name="Yue Y."/>
            <person name="Zhu X.G."/>
            <person name="Wu Y."/>
            <person name="Hong X.N."/>
            <person name="Fan G.Y."/>
            <person name="Tong Y."/>
            <person name="Zhang D."/>
            <person name="Mao C.L."/>
            <person name="Liu Y.L."/>
            <person name="Hao S.J."/>
            <person name="Liu W.Q."/>
            <person name="Lv M.Q."/>
            <person name="Zhang H.B."/>
            <person name="Liu Y."/>
            <person name="Hu-Tang G.R."/>
            <person name="Wang J.P."/>
            <person name="Wang J.H."/>
            <person name="Sun Y.H."/>
            <person name="Ni S.B."/>
            <person name="Chen W.B."/>
            <person name="Zhang X.C."/>
            <person name="Jiao Y.N."/>
            <person name="Eichler E.E."/>
            <person name="Li G.H."/>
            <person name="Liu X."/>
            <person name="Gao L.Z."/>
        </authorList>
    </citation>
    <scope>NUCLEOTIDE SEQUENCE [LARGE SCALE GENOMIC DNA]</scope>
    <source>
        <strain evidence="15">cv. GT1</strain>
        <tissue evidence="14">Leaf</tissue>
    </source>
</reference>
<keyword evidence="4" id="KW-0723">Serine/threonine-protein kinase</keyword>
<keyword evidence="10" id="KW-1133">Transmembrane helix</keyword>
<evidence type="ECO:0000256" key="4">
    <source>
        <dbReference type="ARBA" id="ARBA00022527"/>
    </source>
</evidence>
<organism evidence="14 15">
    <name type="scientific">Hevea brasiliensis</name>
    <name type="common">Para rubber tree</name>
    <name type="synonym">Siphonia brasiliensis</name>
    <dbReference type="NCBI Taxonomy" id="3981"/>
    <lineage>
        <taxon>Eukaryota</taxon>
        <taxon>Viridiplantae</taxon>
        <taxon>Streptophyta</taxon>
        <taxon>Embryophyta</taxon>
        <taxon>Tracheophyta</taxon>
        <taxon>Spermatophyta</taxon>
        <taxon>Magnoliopsida</taxon>
        <taxon>eudicotyledons</taxon>
        <taxon>Gunneridae</taxon>
        <taxon>Pentapetalae</taxon>
        <taxon>rosids</taxon>
        <taxon>fabids</taxon>
        <taxon>Malpighiales</taxon>
        <taxon>Euphorbiaceae</taxon>
        <taxon>Crotonoideae</taxon>
        <taxon>Micrandreae</taxon>
        <taxon>Hevea</taxon>
    </lineage>
</organism>
<evidence type="ECO:0000313" key="14">
    <source>
        <dbReference type="EMBL" id="KAF2301244.1"/>
    </source>
</evidence>
<dbReference type="Proteomes" id="UP000467840">
    <property type="component" value="Chromosome 4"/>
</dbReference>
<dbReference type="PANTHER" id="PTHR47982">
    <property type="entry name" value="PROLINE-RICH RECEPTOR-LIKE PROTEIN KINASE PERK4"/>
    <property type="match status" value="1"/>
</dbReference>
<keyword evidence="15" id="KW-1185">Reference proteome</keyword>
<dbReference type="AlphaFoldDB" id="A0A6A6LJR1"/>
<dbReference type="GO" id="GO:0005886">
    <property type="term" value="C:plasma membrane"/>
    <property type="evidence" value="ECO:0007669"/>
    <property type="project" value="UniProtKB-SubCell"/>
</dbReference>
<evidence type="ECO:0000256" key="11">
    <source>
        <dbReference type="ARBA" id="ARBA00023136"/>
    </source>
</evidence>
<dbReference type="SUPFAM" id="SSF49354">
    <property type="entry name" value="PapD-like"/>
    <property type="match status" value="1"/>
</dbReference>
<dbReference type="EC" id="2.7.11.1" evidence="2"/>
<keyword evidence="6" id="KW-0812">Transmembrane</keyword>
<evidence type="ECO:0000256" key="7">
    <source>
        <dbReference type="ARBA" id="ARBA00022741"/>
    </source>
</evidence>
<keyword evidence="7" id="KW-0547">Nucleotide-binding</keyword>
<evidence type="ECO:0000256" key="10">
    <source>
        <dbReference type="ARBA" id="ARBA00022989"/>
    </source>
</evidence>
<evidence type="ECO:0000256" key="5">
    <source>
        <dbReference type="ARBA" id="ARBA00022679"/>
    </source>
</evidence>
<keyword evidence="9" id="KW-0067">ATP-binding</keyword>
<keyword evidence="3" id="KW-1003">Cell membrane</keyword>
<evidence type="ECO:0000256" key="2">
    <source>
        <dbReference type="ARBA" id="ARBA00012513"/>
    </source>
</evidence>
<evidence type="ECO:0000256" key="9">
    <source>
        <dbReference type="ARBA" id="ARBA00022840"/>
    </source>
</evidence>
<keyword evidence="8" id="KW-0418">Kinase</keyword>
<dbReference type="Gene3D" id="1.10.510.10">
    <property type="entry name" value="Transferase(Phosphotransferase) domain 1"/>
    <property type="match status" value="1"/>
</dbReference>
<keyword evidence="5" id="KW-0808">Transferase</keyword>
<dbReference type="EMBL" id="JAAGAX010000010">
    <property type="protein sequence ID" value="KAF2301244.1"/>
    <property type="molecule type" value="Genomic_DNA"/>
</dbReference>
<dbReference type="InterPro" id="IPR013783">
    <property type="entry name" value="Ig-like_fold"/>
</dbReference>
<comment type="subcellular location">
    <subcellularLocation>
        <location evidence="1">Cell membrane</location>
        <topology evidence="1">Single-pass membrane protein</topology>
    </subcellularLocation>
</comment>
<dbReference type="InterPro" id="IPR008962">
    <property type="entry name" value="PapD-like_sf"/>
</dbReference>
<evidence type="ECO:0000256" key="3">
    <source>
        <dbReference type="ARBA" id="ARBA00022475"/>
    </source>
</evidence>
<accession>A0A6A6LJR1</accession>
<comment type="catalytic activity">
    <reaction evidence="12">
        <text>L-threonyl-[protein] + ATP = O-phospho-L-threonyl-[protein] + ADP + H(+)</text>
        <dbReference type="Rhea" id="RHEA:46608"/>
        <dbReference type="Rhea" id="RHEA-COMP:11060"/>
        <dbReference type="Rhea" id="RHEA-COMP:11605"/>
        <dbReference type="ChEBI" id="CHEBI:15378"/>
        <dbReference type="ChEBI" id="CHEBI:30013"/>
        <dbReference type="ChEBI" id="CHEBI:30616"/>
        <dbReference type="ChEBI" id="CHEBI:61977"/>
        <dbReference type="ChEBI" id="CHEBI:456216"/>
        <dbReference type="EC" id="2.7.11.1"/>
    </reaction>
</comment>
<dbReference type="GO" id="GO:0004674">
    <property type="term" value="F:protein serine/threonine kinase activity"/>
    <property type="evidence" value="ECO:0007669"/>
    <property type="project" value="UniProtKB-KW"/>
</dbReference>
<name>A0A6A6LJR1_HEVBR</name>
<comment type="catalytic activity">
    <reaction evidence="13">
        <text>L-seryl-[protein] + ATP = O-phospho-L-seryl-[protein] + ADP + H(+)</text>
        <dbReference type="Rhea" id="RHEA:17989"/>
        <dbReference type="Rhea" id="RHEA-COMP:9863"/>
        <dbReference type="Rhea" id="RHEA-COMP:11604"/>
        <dbReference type="ChEBI" id="CHEBI:15378"/>
        <dbReference type="ChEBI" id="CHEBI:29999"/>
        <dbReference type="ChEBI" id="CHEBI:30616"/>
        <dbReference type="ChEBI" id="CHEBI:83421"/>
        <dbReference type="ChEBI" id="CHEBI:456216"/>
        <dbReference type="EC" id="2.7.11.1"/>
    </reaction>
</comment>
<evidence type="ECO:0000256" key="12">
    <source>
        <dbReference type="ARBA" id="ARBA00047899"/>
    </source>
</evidence>
<dbReference type="InterPro" id="IPR047117">
    <property type="entry name" value="PERK1-13-like"/>
</dbReference>